<accession>A7IQ83</accession>
<keyword evidence="3" id="KW-1185">Reference proteome</keyword>
<proteinExistence type="predicted"/>
<dbReference type="HOGENOM" id="CLU_2539268_0_0_5"/>
<dbReference type="Proteomes" id="UP000002417">
    <property type="component" value="Plasmid pXAUT01"/>
</dbReference>
<feature type="region of interest" description="Disordered" evidence="1">
    <location>
        <begin position="68"/>
        <end position="91"/>
    </location>
</feature>
<evidence type="ECO:0000313" key="3">
    <source>
        <dbReference type="Proteomes" id="UP000002417"/>
    </source>
</evidence>
<organism evidence="2 3">
    <name type="scientific">Xanthobacter autotrophicus (strain ATCC BAA-1158 / Py2)</name>
    <dbReference type="NCBI Taxonomy" id="78245"/>
    <lineage>
        <taxon>Bacteria</taxon>
        <taxon>Pseudomonadati</taxon>
        <taxon>Pseudomonadota</taxon>
        <taxon>Alphaproteobacteria</taxon>
        <taxon>Hyphomicrobiales</taxon>
        <taxon>Xanthobacteraceae</taxon>
        <taxon>Xanthobacter</taxon>
    </lineage>
</organism>
<evidence type="ECO:0000313" key="2">
    <source>
        <dbReference type="EMBL" id="ABS70179.1"/>
    </source>
</evidence>
<dbReference type="EMBL" id="CP000782">
    <property type="protein sequence ID" value="ABS70179.1"/>
    <property type="molecule type" value="Genomic_DNA"/>
</dbReference>
<protein>
    <submittedName>
        <fullName evidence="2">Uncharacterized protein</fullName>
    </submittedName>
</protein>
<dbReference type="eggNOG" id="ENOG502ZD75">
    <property type="taxonomic scope" value="Bacteria"/>
</dbReference>
<keyword evidence="2" id="KW-0614">Plasmid</keyword>
<dbReference type="AlphaFoldDB" id="A7IQ83"/>
<name>A7IQ83_XANP2</name>
<dbReference type="OrthoDB" id="8265439at2"/>
<gene>
    <name evidence="2" type="ordered locus">Xaut_4979</name>
</gene>
<sequence>MTTYLVAVHLLVETGPEPRAAIDAALHDILSDAMRQNAGGHSPLVDWAVAGEDLASSIIPVTLSASYAPDTSPFPTWPAACSRRRGRGSSS</sequence>
<feature type="compositionally biased region" description="Basic residues" evidence="1">
    <location>
        <begin position="82"/>
        <end position="91"/>
    </location>
</feature>
<geneLocation type="plasmid" evidence="2 3">
    <name>pXAUT01</name>
</geneLocation>
<dbReference type="KEGG" id="xau:Xaut_4979"/>
<evidence type="ECO:0000256" key="1">
    <source>
        <dbReference type="SAM" id="MobiDB-lite"/>
    </source>
</evidence>
<reference evidence="2 3" key="1">
    <citation type="submission" date="2007-07" db="EMBL/GenBank/DDBJ databases">
        <title>Complete sequence of plasmid pXAUT01 of Xanthobacter autotrophicus Py2.</title>
        <authorList>
            <consortium name="US DOE Joint Genome Institute"/>
            <person name="Copeland A."/>
            <person name="Lucas S."/>
            <person name="Lapidus A."/>
            <person name="Barry K."/>
            <person name="Glavina del Rio T."/>
            <person name="Hammon N."/>
            <person name="Israni S."/>
            <person name="Dalin E."/>
            <person name="Tice H."/>
            <person name="Pitluck S."/>
            <person name="Sims D."/>
            <person name="Brettin T."/>
            <person name="Bruce D."/>
            <person name="Detter J.C."/>
            <person name="Han C."/>
            <person name="Tapia R."/>
            <person name="Brainard J."/>
            <person name="Schmutz J."/>
            <person name="Larimer F."/>
            <person name="Land M."/>
            <person name="Hauser L."/>
            <person name="Kyrpides N."/>
            <person name="Kim E."/>
            <person name="Ensigns S.A."/>
            <person name="Richardson P."/>
        </authorList>
    </citation>
    <scope>NUCLEOTIDE SEQUENCE [LARGE SCALE GENOMIC DNA]</scope>
    <source>
        <strain evidence="3">ATCC BAA-1158 / Py2</strain>
        <plasmid evidence="3">Plasmid pXAUT01</plasmid>
    </source>
</reference>